<sequence length="61" mass="7180">MKNPCTGLCRFDPETGWCLGCARSRSDCRDWKRRPETRAGIWRRLSDRMAALRAAGRLRRR</sequence>
<name>A0ABV6JSM6_9PROT</name>
<evidence type="ECO:0000313" key="2">
    <source>
        <dbReference type="Proteomes" id="UP001589865"/>
    </source>
</evidence>
<dbReference type="EMBL" id="JBHLUN010000007">
    <property type="protein sequence ID" value="MFC0408724.1"/>
    <property type="molecule type" value="Genomic_DNA"/>
</dbReference>
<dbReference type="Pfam" id="PF06945">
    <property type="entry name" value="DUF1289"/>
    <property type="match status" value="1"/>
</dbReference>
<comment type="caution">
    <text evidence="1">The sequence shown here is derived from an EMBL/GenBank/DDBJ whole genome shotgun (WGS) entry which is preliminary data.</text>
</comment>
<organism evidence="1 2">
    <name type="scientific">Roseomonas elaeocarpi</name>
    <dbReference type="NCBI Taxonomy" id="907779"/>
    <lineage>
        <taxon>Bacteria</taxon>
        <taxon>Pseudomonadati</taxon>
        <taxon>Pseudomonadota</taxon>
        <taxon>Alphaproteobacteria</taxon>
        <taxon>Acetobacterales</taxon>
        <taxon>Roseomonadaceae</taxon>
        <taxon>Roseomonas</taxon>
    </lineage>
</organism>
<dbReference type="InterPro" id="IPR010710">
    <property type="entry name" value="DUF1289"/>
</dbReference>
<proteinExistence type="predicted"/>
<dbReference type="Proteomes" id="UP001589865">
    <property type="component" value="Unassembled WGS sequence"/>
</dbReference>
<evidence type="ECO:0000313" key="1">
    <source>
        <dbReference type="EMBL" id="MFC0408724.1"/>
    </source>
</evidence>
<protein>
    <submittedName>
        <fullName evidence="1">DUF1289 domain-containing protein</fullName>
    </submittedName>
</protein>
<gene>
    <name evidence="1" type="ORF">ACFFGY_10715</name>
</gene>
<dbReference type="RefSeq" id="WP_377044481.1">
    <property type="nucleotide sequence ID" value="NZ_JBHLUN010000007.1"/>
</dbReference>
<keyword evidence="2" id="KW-1185">Reference proteome</keyword>
<reference evidence="1 2" key="1">
    <citation type="submission" date="2024-09" db="EMBL/GenBank/DDBJ databases">
        <authorList>
            <person name="Sun Q."/>
            <person name="Mori K."/>
        </authorList>
    </citation>
    <scope>NUCLEOTIDE SEQUENCE [LARGE SCALE GENOMIC DNA]</scope>
    <source>
        <strain evidence="1 2">TBRC 5777</strain>
    </source>
</reference>
<accession>A0ABV6JSM6</accession>